<dbReference type="AlphaFoldDB" id="A0A8J7M865"/>
<keyword evidence="3" id="KW-1185">Reference proteome</keyword>
<dbReference type="EMBL" id="JAEHHL010000007">
    <property type="protein sequence ID" value="MBK0400086.1"/>
    <property type="molecule type" value="Genomic_DNA"/>
</dbReference>
<dbReference type="Proteomes" id="UP000655420">
    <property type="component" value="Unassembled WGS sequence"/>
</dbReference>
<proteinExistence type="predicted"/>
<sequence>MTARRREETTHRRDRGTHHAAQDARAFGHAALVSGALRRSEIDPFEFMAIVL</sequence>
<feature type="compositionally biased region" description="Basic and acidic residues" evidence="1">
    <location>
        <begin position="1"/>
        <end position="11"/>
    </location>
</feature>
<feature type="region of interest" description="Disordered" evidence="1">
    <location>
        <begin position="1"/>
        <end position="22"/>
    </location>
</feature>
<gene>
    <name evidence="2" type="ORF">H0I76_12875</name>
</gene>
<comment type="caution">
    <text evidence="2">The sequence shown here is derived from an EMBL/GenBank/DDBJ whole genome shotgun (WGS) entry which is preliminary data.</text>
</comment>
<evidence type="ECO:0000313" key="3">
    <source>
        <dbReference type="Proteomes" id="UP000655420"/>
    </source>
</evidence>
<accession>A0A8J7M865</accession>
<name>A0A8J7M865_9RHOB</name>
<evidence type="ECO:0000256" key="1">
    <source>
        <dbReference type="SAM" id="MobiDB-lite"/>
    </source>
</evidence>
<reference evidence="2" key="1">
    <citation type="submission" date="2020-12" db="EMBL/GenBank/DDBJ databases">
        <title>Bacterial taxonomy.</title>
        <authorList>
            <person name="Pan X."/>
        </authorList>
    </citation>
    <scope>NUCLEOTIDE SEQUENCE</scope>
    <source>
        <strain evidence="2">M0105</strain>
    </source>
</reference>
<evidence type="ECO:0000313" key="2">
    <source>
        <dbReference type="EMBL" id="MBK0400086.1"/>
    </source>
</evidence>
<protein>
    <submittedName>
        <fullName evidence="2">Uncharacterized protein</fullName>
    </submittedName>
</protein>
<organism evidence="2 3">
    <name type="scientific">Thermohalobaculum xanthum</name>
    <dbReference type="NCBI Taxonomy" id="2753746"/>
    <lineage>
        <taxon>Bacteria</taxon>
        <taxon>Pseudomonadati</taxon>
        <taxon>Pseudomonadota</taxon>
        <taxon>Alphaproteobacteria</taxon>
        <taxon>Rhodobacterales</taxon>
        <taxon>Paracoccaceae</taxon>
        <taxon>Thermohalobaculum</taxon>
    </lineage>
</organism>
<dbReference type="RefSeq" id="WP_200610409.1">
    <property type="nucleotide sequence ID" value="NZ_JAEHHL010000007.1"/>
</dbReference>